<evidence type="ECO:0000313" key="1">
    <source>
        <dbReference type="EMBL" id="KAJ5413666.1"/>
    </source>
</evidence>
<name>A0A9W9WAC5_9EURO</name>
<dbReference type="GeneID" id="81363920"/>
<dbReference type="OrthoDB" id="5359231at2759"/>
<reference evidence="1" key="1">
    <citation type="submission" date="2022-12" db="EMBL/GenBank/DDBJ databases">
        <authorList>
            <person name="Petersen C."/>
        </authorList>
    </citation>
    <scope>NUCLEOTIDE SEQUENCE</scope>
    <source>
        <strain evidence="1">IBT 29677</strain>
    </source>
</reference>
<sequence>MYVLGLLRPLHKGSGEHDDPWTNLSMRLDEVTGRPVIVECRREWPGGKSESRRTCYIGPLPTSEEAVKGDTNISWSDLDPVETIAEIFTEYPNQRLCHSYHTEFNHACDQHSRREFTTARTKFHTYHLSAATFLDLVNDPITEEEFQSRDFFRIRAVSRKPRGTIDDENGAGLLFKTQTGVDGRPIHGSEERFTSRGVRLWPSKDSRSSVITLLYPGTPTGTVSTVSDERSMIYSMSSPGLLSGHKYLVLISFDPKINFINALTRRTSESPDSLSDDPREKSLSGSLISVERPLYEAIRKGYWLR</sequence>
<gene>
    <name evidence="1" type="ORF">N7509_000293</name>
</gene>
<keyword evidence="2" id="KW-1185">Reference proteome</keyword>
<evidence type="ECO:0000313" key="2">
    <source>
        <dbReference type="Proteomes" id="UP001147747"/>
    </source>
</evidence>
<comment type="caution">
    <text evidence="1">The sequence shown here is derived from an EMBL/GenBank/DDBJ whole genome shotgun (WGS) entry which is preliminary data.</text>
</comment>
<dbReference type="Proteomes" id="UP001147747">
    <property type="component" value="Unassembled WGS sequence"/>
</dbReference>
<dbReference type="EMBL" id="JAPZBU010000003">
    <property type="protein sequence ID" value="KAJ5413666.1"/>
    <property type="molecule type" value="Genomic_DNA"/>
</dbReference>
<dbReference type="AlphaFoldDB" id="A0A9W9WAC5"/>
<proteinExistence type="predicted"/>
<dbReference type="RefSeq" id="XP_056493522.1">
    <property type="nucleotide sequence ID" value="XM_056624940.1"/>
</dbReference>
<accession>A0A9W9WAC5</accession>
<organism evidence="1 2">
    <name type="scientific">Penicillium cosmopolitanum</name>
    <dbReference type="NCBI Taxonomy" id="1131564"/>
    <lineage>
        <taxon>Eukaryota</taxon>
        <taxon>Fungi</taxon>
        <taxon>Dikarya</taxon>
        <taxon>Ascomycota</taxon>
        <taxon>Pezizomycotina</taxon>
        <taxon>Eurotiomycetes</taxon>
        <taxon>Eurotiomycetidae</taxon>
        <taxon>Eurotiales</taxon>
        <taxon>Aspergillaceae</taxon>
        <taxon>Penicillium</taxon>
    </lineage>
</organism>
<protein>
    <submittedName>
        <fullName evidence="1">Uncharacterized protein</fullName>
    </submittedName>
</protein>
<reference evidence="1" key="2">
    <citation type="journal article" date="2023" name="IMA Fungus">
        <title>Comparative genomic study of the Penicillium genus elucidates a diverse pangenome and 15 lateral gene transfer events.</title>
        <authorList>
            <person name="Petersen C."/>
            <person name="Sorensen T."/>
            <person name="Nielsen M.R."/>
            <person name="Sondergaard T.E."/>
            <person name="Sorensen J.L."/>
            <person name="Fitzpatrick D.A."/>
            <person name="Frisvad J.C."/>
            <person name="Nielsen K.L."/>
        </authorList>
    </citation>
    <scope>NUCLEOTIDE SEQUENCE</scope>
    <source>
        <strain evidence="1">IBT 29677</strain>
    </source>
</reference>